<dbReference type="PANTHER" id="PTHR43242">
    <property type="entry name" value="NAD(P)-BINDING ROSSMANN-FOLD SUPERFAMILY PROTEIN"/>
    <property type="match status" value="1"/>
</dbReference>
<gene>
    <name evidence="2" type="ORF">L6E24_09825</name>
</gene>
<dbReference type="SUPFAM" id="SSF51735">
    <property type="entry name" value="NAD(P)-binding Rossmann-fold domains"/>
    <property type="match status" value="1"/>
</dbReference>
<dbReference type="InterPro" id="IPR029903">
    <property type="entry name" value="RmlD-like-bd"/>
</dbReference>
<dbReference type="KEGG" id="mend:L6E24_09825"/>
<evidence type="ECO:0000313" key="3">
    <source>
        <dbReference type="Proteomes" id="UP001060368"/>
    </source>
</evidence>
<dbReference type="AlphaFoldDB" id="A0A9E7PLQ4"/>
<evidence type="ECO:0000259" key="1">
    <source>
        <dbReference type="Pfam" id="PF04321"/>
    </source>
</evidence>
<dbReference type="EMBL" id="CP096115">
    <property type="protein sequence ID" value="UUX91667.1"/>
    <property type="molecule type" value="Genomic_DNA"/>
</dbReference>
<dbReference type="Gene3D" id="3.40.50.720">
    <property type="entry name" value="NAD(P)-binding Rossmann-like Domain"/>
    <property type="match status" value="1"/>
</dbReference>
<organism evidence="2 3">
    <name type="scientific">Methanoplanus endosymbiosus</name>
    <dbReference type="NCBI Taxonomy" id="33865"/>
    <lineage>
        <taxon>Archaea</taxon>
        <taxon>Methanobacteriati</taxon>
        <taxon>Methanobacteriota</taxon>
        <taxon>Stenosarchaea group</taxon>
        <taxon>Methanomicrobia</taxon>
        <taxon>Methanomicrobiales</taxon>
        <taxon>Methanomicrobiaceae</taxon>
        <taxon>Methanoplanus</taxon>
    </lineage>
</organism>
<name>A0A9E7PLQ4_9EURY</name>
<feature type="domain" description="RmlD-like substrate binding" evidence="1">
    <location>
        <begin position="3"/>
        <end position="286"/>
    </location>
</feature>
<dbReference type="InterPro" id="IPR036291">
    <property type="entry name" value="NAD(P)-bd_dom_sf"/>
</dbReference>
<protein>
    <submittedName>
        <fullName evidence="2">Sugar nucleotide-binding protein</fullName>
    </submittedName>
</protein>
<proteinExistence type="predicted"/>
<reference evidence="2" key="1">
    <citation type="submission" date="2022-04" db="EMBL/GenBank/DDBJ databases">
        <title>Complete genome of Methanoplanus endosymbiosus DSM 3599.</title>
        <authorList>
            <person name="Chen S.-C."/>
            <person name="You Y.-T."/>
            <person name="Zhou Y.-Z."/>
            <person name="Lai M.-C."/>
        </authorList>
    </citation>
    <scope>NUCLEOTIDE SEQUENCE</scope>
    <source>
        <strain evidence="2">DSM 3599</strain>
    </source>
</reference>
<dbReference type="GeneID" id="74308001"/>
<evidence type="ECO:0000313" key="2">
    <source>
        <dbReference type="EMBL" id="UUX91667.1"/>
    </source>
</evidence>
<dbReference type="Pfam" id="PF04321">
    <property type="entry name" value="RmlD_sub_bind"/>
    <property type="match status" value="1"/>
</dbReference>
<sequence>MKKILITGVTGFAGFKIYHALKNSGNYEVKGTGRSSGESVDFVADLTDLESVKNMGQHFSPDVVIHLAAMAKTDICERNKDDCYAANVISTKNLVEMFPDCKFIYFSTYAVYNTKKGNCDESCKITATNHYIQTKIEAESYVNPLNDYIIFRPSVIFGYMPLKIKTKNYFMQLIEMVHDKKVMRSPADQFFNPVSIDVVAEIIGLSIEGDVSGVFNIGSNEDISKYDFNLMIMERFGFNLKYLEPAVADSFAVKRPGNGTVSSMKIQFTLSYRVPGISEMIDSLYDEIKENPDIPGV</sequence>
<dbReference type="RefSeq" id="WP_257741821.1">
    <property type="nucleotide sequence ID" value="NZ_CP096115.1"/>
</dbReference>
<keyword evidence="3" id="KW-1185">Reference proteome</keyword>
<accession>A0A9E7PLQ4</accession>
<dbReference type="PANTHER" id="PTHR43242:SF1">
    <property type="entry name" value="NAD(P)-BINDING ROSSMANN-FOLD SUPERFAMILY PROTEIN"/>
    <property type="match status" value="1"/>
</dbReference>
<dbReference type="Proteomes" id="UP001060368">
    <property type="component" value="Chromosome"/>
</dbReference>